<dbReference type="AlphaFoldDB" id="A0A249WAT9"/>
<dbReference type="Proteomes" id="UP000234667">
    <property type="component" value="Unassembled WGS sequence"/>
</dbReference>
<comment type="caution">
    <text evidence="1">The sequence shown here is derived from an EMBL/GenBank/DDBJ whole genome shotgun (WGS) entry which is preliminary data.</text>
</comment>
<protein>
    <submittedName>
        <fullName evidence="1">DUF3168 domain-containing protein</fullName>
    </submittedName>
</protein>
<dbReference type="RefSeq" id="WP_014838145.1">
    <property type="nucleotide sequence ID" value="NZ_CADDTQ010000044.1"/>
</dbReference>
<reference evidence="1 2" key="2">
    <citation type="submission" date="2018-01" db="EMBL/GenBank/DDBJ databases">
        <title>Genomic study of Klebsiella pneumoniae.</title>
        <authorList>
            <person name="Yang Y."/>
            <person name="Bicalho R."/>
        </authorList>
    </citation>
    <scope>NUCLEOTIDE SEQUENCE [LARGE SCALE GENOMIC DNA]</scope>
    <source>
        <strain evidence="1 2">A10</strain>
    </source>
</reference>
<gene>
    <name evidence="1" type="ORF">CWN49_06510</name>
</gene>
<organism evidence="1 2">
    <name type="scientific">Klebsiella michiganensis</name>
    <dbReference type="NCBI Taxonomy" id="1134687"/>
    <lineage>
        <taxon>Bacteria</taxon>
        <taxon>Pseudomonadati</taxon>
        <taxon>Pseudomonadota</taxon>
        <taxon>Gammaproteobacteria</taxon>
        <taxon>Enterobacterales</taxon>
        <taxon>Enterobacteriaceae</taxon>
        <taxon>Klebsiella/Raoultella group</taxon>
        <taxon>Klebsiella</taxon>
    </lineage>
</organism>
<accession>A0A249WAT9</accession>
<proteinExistence type="predicted"/>
<dbReference type="EMBL" id="PIDR01000124">
    <property type="protein sequence ID" value="PLO73076.1"/>
    <property type="molecule type" value="Genomic_DNA"/>
</dbReference>
<reference evidence="1 2" key="1">
    <citation type="submission" date="2017-11" db="EMBL/GenBank/DDBJ databases">
        <authorList>
            <person name="Han C.G."/>
        </authorList>
    </citation>
    <scope>NUCLEOTIDE SEQUENCE [LARGE SCALE GENOMIC DNA]</scope>
    <source>
        <strain evidence="1 2">A10</strain>
    </source>
</reference>
<evidence type="ECO:0000313" key="1">
    <source>
        <dbReference type="EMBL" id="PLO73076.1"/>
    </source>
</evidence>
<name>A0A249WAT9_9ENTR</name>
<evidence type="ECO:0000313" key="2">
    <source>
        <dbReference type="Proteomes" id="UP000234667"/>
    </source>
</evidence>
<sequence length="115" mass="12545">MTEDDIYTLLSSLADGRVYPYVVPLGSDDLPAVAAPYIIFSIPTDVAGDVFCGQAESTLHIQIDVWAETNDEARALRLEALSRLEVLSPTEVTKIPGYDTTTHLHRATLEITVIA</sequence>